<comment type="caution">
    <text evidence="3">The sequence shown here is derived from an EMBL/GenBank/DDBJ whole genome shotgun (WGS) entry which is preliminary data.</text>
</comment>
<evidence type="ECO:0000313" key="4">
    <source>
        <dbReference type="Proteomes" id="UP001153365"/>
    </source>
</evidence>
<evidence type="ECO:0000256" key="2">
    <source>
        <dbReference type="SAM" id="Phobius"/>
    </source>
</evidence>
<feature type="region of interest" description="Disordered" evidence="1">
    <location>
        <begin position="376"/>
        <end position="402"/>
    </location>
</feature>
<sequence length="798" mass="92042">MIPLYFLRTNRFFSDLFFILLLLTVILQLRNIFNDAPAHLFSKVIKPENSLLRVVSKNTLSAAPTLPSNKFSTDSSSAESNSSSNVYYRPKSALWYRLNHNNSNPTTFSSLSKLREHVLSRLKFQLRNALAHNSIKFNREDNRNSLRNQQVGHQNRPEIIQIAKLFQNCRKVLHKSPKLFSRSLTAQSVDLSTRSSNFLAENLQHQSNGKKPFLLDLNELPPIESPEFPNEITEYYPTVTSTETSVKIANEKVPSDAESQGPKNGMSQVTLQEIPQVHKKYKSRNINEIEYVLDTKTTEEQNGSVLGGGESNYVKELLNKRRKKSKDSESQMIEFGNVPKKTTVLDLSSSSQRFQKAASTYSVNFGSFKEIKRQKTKQLKSLSDQNKKEDGKTGSDWRVGDETVKKDFSNKRKNLSEGSENQIIDSEDERPRSIVLALSSSSQAIRKLPANIFDSKLDKIINGKWRDIDLNNLAHFNDKIGFYTTDVFIKSVESKLKESIRLRREIGNSLESGSKKKINQLSNLRDTFFTGKRNNLETKQYILYFFETIRTMRSELHPDSYLEIGFDADYRKRIQYVMELQSSMQNVEFLLDEHFHETFKKFSESYSQKLALQFTRQKGSKTVPARYERRVEALKAAYKVLTPFKEKNKNEANYELKYLLGELYCVWGELLGLRPRNDPGGIFPKVNDNIFHNFQSLETVKKALELSDSVIMQINLVKALFSIWFIGSQGIKPVHCQQIFRESELGFGFFKFFESYATVEWIQKFGDKFIVNEVKAKRSQRKRKSVWRDGLFKEGDGS</sequence>
<reference evidence="3" key="1">
    <citation type="submission" date="2022-06" db="EMBL/GenBank/DDBJ databases">
        <authorList>
            <consortium name="SYNGENTA / RWTH Aachen University"/>
        </authorList>
    </citation>
    <scope>NUCLEOTIDE SEQUENCE</scope>
</reference>
<keyword evidence="2" id="KW-0812">Transmembrane</keyword>
<gene>
    <name evidence="3" type="ORF">PPACK8108_LOCUS21657</name>
</gene>
<organism evidence="3 4">
    <name type="scientific">Phakopsora pachyrhizi</name>
    <name type="common">Asian soybean rust disease fungus</name>
    <dbReference type="NCBI Taxonomy" id="170000"/>
    <lineage>
        <taxon>Eukaryota</taxon>
        <taxon>Fungi</taxon>
        <taxon>Dikarya</taxon>
        <taxon>Basidiomycota</taxon>
        <taxon>Pucciniomycotina</taxon>
        <taxon>Pucciniomycetes</taxon>
        <taxon>Pucciniales</taxon>
        <taxon>Phakopsoraceae</taxon>
        <taxon>Phakopsora</taxon>
    </lineage>
</organism>
<evidence type="ECO:0000313" key="3">
    <source>
        <dbReference type="EMBL" id="CAH7686945.1"/>
    </source>
</evidence>
<evidence type="ECO:0000256" key="1">
    <source>
        <dbReference type="SAM" id="MobiDB-lite"/>
    </source>
</evidence>
<name>A0AAV0BLF5_PHAPC</name>
<protein>
    <submittedName>
        <fullName evidence="3">Expressed protein</fullName>
    </submittedName>
</protein>
<accession>A0AAV0BLF5</accession>
<keyword evidence="2" id="KW-0472">Membrane</keyword>
<feature type="transmembrane region" description="Helical" evidence="2">
    <location>
        <begin position="12"/>
        <end position="33"/>
    </location>
</feature>
<proteinExistence type="predicted"/>
<keyword evidence="2" id="KW-1133">Transmembrane helix</keyword>
<dbReference type="Proteomes" id="UP001153365">
    <property type="component" value="Unassembled WGS sequence"/>
</dbReference>
<dbReference type="EMBL" id="CALTRL010005823">
    <property type="protein sequence ID" value="CAH7686945.1"/>
    <property type="molecule type" value="Genomic_DNA"/>
</dbReference>
<dbReference type="AlphaFoldDB" id="A0AAV0BLF5"/>
<feature type="compositionally biased region" description="Basic and acidic residues" evidence="1">
    <location>
        <begin position="385"/>
        <end position="402"/>
    </location>
</feature>
<keyword evidence="4" id="KW-1185">Reference proteome</keyword>